<dbReference type="Pfam" id="PF01255">
    <property type="entry name" value="Prenyltransf"/>
    <property type="match status" value="1"/>
</dbReference>
<keyword evidence="1 2" id="KW-0808">Transferase</keyword>
<comment type="subunit">
    <text evidence="2">Homodimer.</text>
</comment>
<feature type="binding site" evidence="2">
    <location>
        <position position="224"/>
    </location>
    <ligand>
        <name>Mg(2+)</name>
        <dbReference type="ChEBI" id="CHEBI:18420"/>
    </ligand>
</feature>
<sequence length="257" mass="29869">MIPFFKRNNKKRNIDENNKQTQVSAEAVPRHIAIIMDGNGRWAKQRNMPRIKGHYEGMQTVKAITRHASDIGVNYLTLYAFSTENWSRPKDEVNYLMKLPGDFLSTFLPELIEKNVKVETIGFIDQLPEHTRKAVLEAKEKTKNNSGLTLVFALNYGGRKEIVSAVQLIAERYKDNQIDLSEINEETFADYLFTKDIPDPELLIRTSGEERLSNFLIWQSSYSEFVFEDTLWPDFDAEALDRCIEEYHSRHRRFGGL</sequence>
<comment type="function">
    <text evidence="2">Catalyzes the condensation of isopentenyl diphosphate (IPP) with allylic pyrophosphates generating different type of terpenoids.</text>
</comment>
<feature type="binding site" evidence="2">
    <location>
        <position position="37"/>
    </location>
    <ligand>
        <name>Mg(2+)</name>
        <dbReference type="ChEBI" id="CHEBI:18420"/>
    </ligand>
</feature>
<comment type="caution">
    <text evidence="3">The sequence shown here is derived from an EMBL/GenBank/DDBJ whole genome shotgun (WGS) entry which is preliminary data.</text>
</comment>
<name>A0A2G5NS36_9STAP</name>
<dbReference type="AlphaFoldDB" id="A0A2G5NS36"/>
<reference evidence="3 4" key="1">
    <citation type="journal article" date="2018" name="Front. Microbiol.">
        <title>Description and Comparative Genomics of Macrococcus caseolyticus subsp. hominis subsp. nov., Macrococcus goetzii sp. nov., Macrococcus epidermidis sp. nov., and Macrococcus bohemicus sp. nov., Novel Macrococci From Human Clinical Material With Virulence Potential and Suspected Uptake of Foreign DNA by Natural Transformation.</title>
        <authorList>
            <person name="Maslanova I."/>
            <person name="Wertheimer Z."/>
            <person name="Sedlacek I."/>
            <person name="Svec P."/>
            <person name="Indrakova A."/>
            <person name="Kovarovic V."/>
            <person name="Schumann P."/>
            <person name="Sproer C."/>
            <person name="Kralova S."/>
            <person name="Sedo O."/>
            <person name="Kristofova L."/>
            <person name="Vrbovska V."/>
            <person name="Fuzik T."/>
            <person name="Petras P."/>
            <person name="Zdrahal Z."/>
            <person name="Ruzickova V."/>
            <person name="Doskar J."/>
            <person name="Pantucek R."/>
        </authorList>
    </citation>
    <scope>NUCLEOTIDE SEQUENCE [LARGE SCALE GENOMIC DNA]</scope>
    <source>
        <strain evidence="3 4">CCM 4927</strain>
    </source>
</reference>
<gene>
    <name evidence="3" type="ORF">BFS35_003750</name>
</gene>
<feature type="binding site" evidence="2">
    <location>
        <position position="54"/>
    </location>
    <ligand>
        <name>substrate</name>
    </ligand>
</feature>
<protein>
    <recommendedName>
        <fullName evidence="2">Isoprenyl transferase</fullName>
        <ecNumber evidence="2">2.5.1.-</ecNumber>
    </recommendedName>
</protein>
<accession>A0A2G5NS36</accession>
<dbReference type="HAMAP" id="MF_01139">
    <property type="entry name" value="ISPT"/>
    <property type="match status" value="1"/>
</dbReference>
<feature type="binding site" evidence="2">
    <location>
        <begin position="82"/>
        <end position="84"/>
    </location>
    <ligand>
        <name>substrate</name>
    </ligand>
</feature>
<dbReference type="GO" id="GO:0008834">
    <property type="term" value="F:ditrans,polycis-undecaprenyl-diphosphate synthase [(2E,6E)-farnesyl-diphosphate specific] activity"/>
    <property type="evidence" value="ECO:0007669"/>
    <property type="project" value="TreeGrafter"/>
</dbReference>
<dbReference type="Proteomes" id="UP000229523">
    <property type="component" value="Unassembled WGS sequence"/>
</dbReference>
<feature type="active site" description="Proton acceptor" evidence="2">
    <location>
        <position position="85"/>
    </location>
</feature>
<dbReference type="PROSITE" id="PS01066">
    <property type="entry name" value="UPP_SYNTHASE"/>
    <property type="match status" value="1"/>
</dbReference>
<dbReference type="GO" id="GO:0005829">
    <property type="term" value="C:cytosol"/>
    <property type="evidence" value="ECO:0007669"/>
    <property type="project" value="TreeGrafter"/>
</dbReference>
<comment type="similarity">
    <text evidence="2">Belongs to the UPP synthase family.</text>
</comment>
<dbReference type="PANTHER" id="PTHR10291">
    <property type="entry name" value="DEHYDRODOLICHYL DIPHOSPHATE SYNTHASE FAMILY MEMBER"/>
    <property type="match status" value="1"/>
</dbReference>
<feature type="binding site" evidence="2">
    <location>
        <position position="86"/>
    </location>
    <ligand>
        <name>substrate</name>
    </ligand>
</feature>
<dbReference type="GO" id="GO:0030145">
    <property type="term" value="F:manganese ion binding"/>
    <property type="evidence" value="ECO:0007669"/>
    <property type="project" value="TreeGrafter"/>
</dbReference>
<comment type="cofactor">
    <cofactor evidence="2">
        <name>Mg(2+)</name>
        <dbReference type="ChEBI" id="CHEBI:18420"/>
    </cofactor>
    <text evidence="2">Binds 2 magnesium ions per subunit.</text>
</comment>
<dbReference type="EMBL" id="MJBI02000001">
    <property type="protein sequence ID" value="RAI82810.1"/>
    <property type="molecule type" value="Genomic_DNA"/>
</dbReference>
<keyword evidence="2" id="KW-0460">Magnesium</keyword>
<feature type="active site" evidence="2">
    <location>
        <position position="37"/>
    </location>
</feature>
<dbReference type="EC" id="2.5.1.-" evidence="2"/>
<dbReference type="CDD" id="cd00475">
    <property type="entry name" value="Cis_IPPS"/>
    <property type="match status" value="1"/>
</dbReference>
<feature type="binding site" evidence="2">
    <location>
        <position position="88"/>
    </location>
    <ligand>
        <name>substrate</name>
    </ligand>
</feature>
<feature type="binding site" evidence="2">
    <location>
        <position position="50"/>
    </location>
    <ligand>
        <name>substrate</name>
    </ligand>
</feature>
<dbReference type="Gene3D" id="3.40.1180.10">
    <property type="entry name" value="Decaprenyl diphosphate synthase-like"/>
    <property type="match status" value="1"/>
</dbReference>
<evidence type="ECO:0000313" key="3">
    <source>
        <dbReference type="EMBL" id="RAI82810.1"/>
    </source>
</evidence>
<dbReference type="GO" id="GO:0000287">
    <property type="term" value="F:magnesium ion binding"/>
    <property type="evidence" value="ECO:0007669"/>
    <property type="project" value="UniProtKB-UniRule"/>
</dbReference>
<dbReference type="PANTHER" id="PTHR10291:SF0">
    <property type="entry name" value="DEHYDRODOLICHYL DIPHOSPHATE SYNTHASE 2"/>
    <property type="match status" value="1"/>
</dbReference>
<dbReference type="NCBIfam" id="TIGR00055">
    <property type="entry name" value="uppS"/>
    <property type="match status" value="1"/>
</dbReference>
<keyword evidence="2" id="KW-0479">Metal-binding</keyword>
<feature type="binding site" evidence="2">
    <location>
        <begin position="211"/>
        <end position="213"/>
    </location>
    <ligand>
        <name>substrate</name>
    </ligand>
</feature>
<dbReference type="FunFam" id="3.40.1180.10:FF:000001">
    <property type="entry name" value="(2E,6E)-farnesyl-diphosphate-specific ditrans,polycis-undecaprenyl-diphosphate synthase"/>
    <property type="match status" value="1"/>
</dbReference>
<evidence type="ECO:0000256" key="2">
    <source>
        <dbReference type="HAMAP-Rule" id="MF_01139"/>
    </source>
</evidence>
<evidence type="ECO:0000313" key="4">
    <source>
        <dbReference type="Proteomes" id="UP000229523"/>
    </source>
</evidence>
<feature type="binding site" evidence="2">
    <location>
        <position position="42"/>
    </location>
    <ligand>
        <name>substrate</name>
    </ligand>
</feature>
<evidence type="ECO:0000256" key="1">
    <source>
        <dbReference type="ARBA" id="ARBA00022679"/>
    </source>
</evidence>
<dbReference type="InterPro" id="IPR001441">
    <property type="entry name" value="UPP_synth-like"/>
</dbReference>
<dbReference type="GO" id="GO:0016094">
    <property type="term" value="P:polyprenol biosynthetic process"/>
    <property type="evidence" value="ECO:0007669"/>
    <property type="project" value="TreeGrafter"/>
</dbReference>
<proteinExistence type="inferred from homology"/>
<dbReference type="InterPro" id="IPR036424">
    <property type="entry name" value="UPP_synth-like_sf"/>
</dbReference>
<organism evidence="3 4">
    <name type="scientific">Macrococcoides goetzii</name>
    <dbReference type="NCBI Taxonomy" id="1891097"/>
    <lineage>
        <taxon>Bacteria</taxon>
        <taxon>Bacillati</taxon>
        <taxon>Bacillota</taxon>
        <taxon>Bacilli</taxon>
        <taxon>Bacillales</taxon>
        <taxon>Staphylococcaceae</taxon>
        <taxon>Macrococcoides</taxon>
    </lineage>
</organism>
<dbReference type="NCBIfam" id="NF011405">
    <property type="entry name" value="PRK14830.1"/>
    <property type="match status" value="1"/>
</dbReference>
<keyword evidence="4" id="KW-1185">Reference proteome</keyword>
<feature type="binding site" evidence="2">
    <location>
        <position position="205"/>
    </location>
    <ligand>
        <name>substrate</name>
    </ligand>
</feature>
<dbReference type="InterPro" id="IPR018520">
    <property type="entry name" value="UPP_synth-like_CS"/>
</dbReference>
<dbReference type="SUPFAM" id="SSF64005">
    <property type="entry name" value="Undecaprenyl diphosphate synthase"/>
    <property type="match status" value="1"/>
</dbReference>
<feature type="binding site" evidence="2">
    <location>
        <begin position="38"/>
        <end position="41"/>
    </location>
    <ligand>
        <name>substrate</name>
    </ligand>
</feature>